<evidence type="ECO:0000313" key="2">
    <source>
        <dbReference type="Proteomes" id="UP001189429"/>
    </source>
</evidence>
<dbReference type="EMBL" id="CAUYUJ010011436">
    <property type="protein sequence ID" value="CAK0831748.1"/>
    <property type="molecule type" value="Genomic_DNA"/>
</dbReference>
<evidence type="ECO:0000313" key="1">
    <source>
        <dbReference type="EMBL" id="CAK0831748.1"/>
    </source>
</evidence>
<accession>A0ABN9SJ23</accession>
<reference evidence="1" key="1">
    <citation type="submission" date="2023-10" db="EMBL/GenBank/DDBJ databases">
        <authorList>
            <person name="Chen Y."/>
            <person name="Shah S."/>
            <person name="Dougan E. K."/>
            <person name="Thang M."/>
            <person name="Chan C."/>
        </authorList>
    </citation>
    <scope>NUCLEOTIDE SEQUENCE [LARGE SCALE GENOMIC DNA]</scope>
</reference>
<comment type="caution">
    <text evidence="1">The sequence shown here is derived from an EMBL/GenBank/DDBJ whole genome shotgun (WGS) entry which is preliminary data.</text>
</comment>
<organism evidence="1 2">
    <name type="scientific">Prorocentrum cordatum</name>
    <dbReference type="NCBI Taxonomy" id="2364126"/>
    <lineage>
        <taxon>Eukaryota</taxon>
        <taxon>Sar</taxon>
        <taxon>Alveolata</taxon>
        <taxon>Dinophyceae</taxon>
        <taxon>Prorocentrales</taxon>
        <taxon>Prorocentraceae</taxon>
        <taxon>Prorocentrum</taxon>
    </lineage>
</organism>
<dbReference type="Proteomes" id="UP001189429">
    <property type="component" value="Unassembled WGS sequence"/>
</dbReference>
<proteinExistence type="predicted"/>
<keyword evidence="2" id="KW-1185">Reference proteome</keyword>
<gene>
    <name evidence="1" type="ORF">PCOR1329_LOCUS30013</name>
</gene>
<name>A0ABN9SJ23_9DINO</name>
<protein>
    <submittedName>
        <fullName evidence="1">Uncharacterized protein</fullName>
    </submittedName>
</protein>
<sequence length="862" mass="93566">MAWRTVDSVTFYPCLDFMIGKALVAHSVVAFNTAFAGVLGSIGVPTRIFWGLNVLGGFGDKSPSGPGGEQARAAAARAREAVEAVPMPKERPAPQEALAALLRADARYGDSERAGNIAPFGSASVSPPSRDLHGVDIYDVLPLDASHKFKRLRDTILLSDEECALRIKSEGLPNPYFDPVLEAHPANRLQCASDQTIFLASLDIKDYLHELRIDEELPQYLALPAVRAAAVGVESINGIKVGPSELFSPALQSLPMGFSWAVRAAQLVHEELLRQAGLPPARLLRDCIPPPSLEGGPVQLTCVDNFGVLGCDKAEVEATHRQALEGIRHAGFHVHEIEQVSTSLDIVGVHLDGGKKAAGGGPKNLWLNVGRELLIAAALLPLVYADIGAGWLDQVVATDACHTGLGSCAAEWGSPGMRITGSFDERWRIKKEARGAKLGFKHVVRGGRRRHSKALMLVDNMSLTLAIKKGRCRDPALVGQLRQMTALQLATGLRVRCRWVPSEVEDYHRRIEEFYEYSRRQGLDVSPTKTGVYDDNVAMNHENLQFLGLFFKLYRQEKGTNDSLWGLAQAELGAMVAKALKVCRLEVVGVITGRRSQVKVQRRGRWASMSSRIRHEKSSKVDFLLVGLDDSVQEYRWLCTAHLGDPFLNIFAGSKGVGKTVARCGISSPEIQLEPEIDIFAPGIIKALLKLISSGRVQGIFVAAPCRSFSIARVLFVLLSTVHDRVTFSYRRGGTATWVQTFADPRQVEGGAGWAELGAELPAPHFLGSAGPPGGVEDKLLATSKYAAAVRRELKECACNISTVFLSSDDPGAAAEMRTLLGARVEVVEQSRLDRPSSPAPVAFDTRSDFFANHIAMLTTHG</sequence>